<dbReference type="Proteomes" id="UP000192903">
    <property type="component" value="Unassembled WGS sequence"/>
</dbReference>
<organism evidence="5 6">
    <name type="scientific">Xaviernesmea oryzae</name>
    <dbReference type="NCBI Taxonomy" id="464029"/>
    <lineage>
        <taxon>Bacteria</taxon>
        <taxon>Pseudomonadati</taxon>
        <taxon>Pseudomonadota</taxon>
        <taxon>Alphaproteobacteria</taxon>
        <taxon>Hyphomicrobiales</taxon>
        <taxon>Rhizobiaceae</taxon>
        <taxon>Rhizobium/Agrobacterium group</taxon>
        <taxon>Xaviernesmea</taxon>
    </lineage>
</organism>
<keyword evidence="1" id="KW-0805">Transcription regulation</keyword>
<keyword evidence="2" id="KW-0238">DNA-binding</keyword>
<protein>
    <submittedName>
        <fullName evidence="5">GntR family transcriptional regulator, vanillate catabolism transcriptional regulator</fullName>
    </submittedName>
</protein>
<accession>A0A1X7DBI8</accession>
<evidence type="ECO:0000313" key="6">
    <source>
        <dbReference type="Proteomes" id="UP000192903"/>
    </source>
</evidence>
<evidence type="ECO:0000256" key="2">
    <source>
        <dbReference type="ARBA" id="ARBA00023125"/>
    </source>
</evidence>
<dbReference type="AlphaFoldDB" id="A0A1X7DBI8"/>
<dbReference type="STRING" id="464029.SAMN02982989_5300"/>
<dbReference type="PANTHER" id="PTHR43537">
    <property type="entry name" value="TRANSCRIPTIONAL REGULATOR, GNTR FAMILY"/>
    <property type="match status" value="1"/>
</dbReference>
<dbReference type="CDD" id="cd07377">
    <property type="entry name" value="WHTH_GntR"/>
    <property type="match status" value="1"/>
</dbReference>
<dbReference type="Gene3D" id="1.10.10.10">
    <property type="entry name" value="Winged helix-like DNA-binding domain superfamily/Winged helix DNA-binding domain"/>
    <property type="match status" value="1"/>
</dbReference>
<dbReference type="SMART" id="SM00345">
    <property type="entry name" value="HTH_GNTR"/>
    <property type="match status" value="1"/>
</dbReference>
<reference evidence="6" key="1">
    <citation type="submission" date="2017-04" db="EMBL/GenBank/DDBJ databases">
        <authorList>
            <person name="Varghese N."/>
            <person name="Submissions S."/>
        </authorList>
    </citation>
    <scope>NUCLEOTIDE SEQUENCE [LARGE SCALE GENOMIC DNA]</scope>
    <source>
        <strain evidence="6">B4P</strain>
    </source>
</reference>
<keyword evidence="3" id="KW-0804">Transcription</keyword>
<dbReference type="PANTHER" id="PTHR43537:SF51">
    <property type="entry name" value="HTH-TYPE TRANSCRIPTIONAL REGULATOR LGOR-RELATED"/>
    <property type="match status" value="1"/>
</dbReference>
<dbReference type="SUPFAM" id="SSF48008">
    <property type="entry name" value="GntR ligand-binding domain-like"/>
    <property type="match status" value="1"/>
</dbReference>
<evidence type="ECO:0000259" key="4">
    <source>
        <dbReference type="PROSITE" id="PS50949"/>
    </source>
</evidence>
<evidence type="ECO:0000256" key="1">
    <source>
        <dbReference type="ARBA" id="ARBA00023015"/>
    </source>
</evidence>
<keyword evidence="6" id="KW-1185">Reference proteome</keyword>
<dbReference type="GO" id="GO:0003677">
    <property type="term" value="F:DNA binding"/>
    <property type="evidence" value="ECO:0007669"/>
    <property type="project" value="UniProtKB-KW"/>
</dbReference>
<dbReference type="Pfam" id="PF07729">
    <property type="entry name" value="FCD"/>
    <property type="match status" value="1"/>
</dbReference>
<dbReference type="Gene3D" id="1.20.120.530">
    <property type="entry name" value="GntR ligand-binding domain-like"/>
    <property type="match status" value="1"/>
</dbReference>
<dbReference type="SUPFAM" id="SSF46785">
    <property type="entry name" value="Winged helix' DNA-binding domain"/>
    <property type="match status" value="1"/>
</dbReference>
<dbReference type="PROSITE" id="PS50949">
    <property type="entry name" value="HTH_GNTR"/>
    <property type="match status" value="1"/>
</dbReference>
<sequence>MVPFERVPTGDERQESRQKHVIDTLRAWVVDGKIGPDEKLSEASLAEALGVSRTPIRTALAILVEEGVLERTGPRGYRVRTYKVAEVKEAIELRSIIEAYAAKRIAAAGPSPKLVADLKACLLEGDEIFSSNADPQEREARYARMNARFHGLILEAAGVSIVPQIISLLDRVPFGAPGAIRFDDIAKSDRIQHLHQAHWQHHHMVLALIARDVSRVGRLFQEHGEGVKISLGLSPGPFNLGPSRLLPIVDPGAGATNIDEFLQDKDKQS</sequence>
<dbReference type="InterPro" id="IPR008920">
    <property type="entry name" value="TF_FadR/GntR_C"/>
</dbReference>
<dbReference type="OrthoDB" id="9789310at2"/>
<dbReference type="PRINTS" id="PR00035">
    <property type="entry name" value="HTHGNTR"/>
</dbReference>
<dbReference type="EMBL" id="FXAF01000002">
    <property type="protein sequence ID" value="SMF12060.1"/>
    <property type="molecule type" value="Genomic_DNA"/>
</dbReference>
<dbReference type="InterPro" id="IPR011711">
    <property type="entry name" value="GntR_C"/>
</dbReference>
<dbReference type="GO" id="GO:0003700">
    <property type="term" value="F:DNA-binding transcription factor activity"/>
    <property type="evidence" value="ECO:0007669"/>
    <property type="project" value="InterPro"/>
</dbReference>
<name>A0A1X7DBI8_9HYPH</name>
<dbReference type="InterPro" id="IPR000524">
    <property type="entry name" value="Tscrpt_reg_HTH_GntR"/>
</dbReference>
<proteinExistence type="predicted"/>
<evidence type="ECO:0000256" key="3">
    <source>
        <dbReference type="ARBA" id="ARBA00023163"/>
    </source>
</evidence>
<gene>
    <name evidence="5" type="ORF">SAMN02982989_5300</name>
</gene>
<dbReference type="RefSeq" id="WP_085420645.1">
    <property type="nucleotide sequence ID" value="NZ_FXAF01000002.1"/>
</dbReference>
<dbReference type="Pfam" id="PF00392">
    <property type="entry name" value="GntR"/>
    <property type="match status" value="1"/>
</dbReference>
<dbReference type="SMART" id="SM00895">
    <property type="entry name" value="FCD"/>
    <property type="match status" value="1"/>
</dbReference>
<feature type="domain" description="HTH gntR-type" evidence="4">
    <location>
        <begin position="15"/>
        <end position="82"/>
    </location>
</feature>
<dbReference type="InterPro" id="IPR036390">
    <property type="entry name" value="WH_DNA-bd_sf"/>
</dbReference>
<dbReference type="InterPro" id="IPR036388">
    <property type="entry name" value="WH-like_DNA-bd_sf"/>
</dbReference>
<evidence type="ECO:0000313" key="5">
    <source>
        <dbReference type="EMBL" id="SMF12060.1"/>
    </source>
</evidence>